<keyword evidence="3" id="KW-1185">Reference proteome</keyword>
<evidence type="ECO:0000256" key="1">
    <source>
        <dbReference type="SAM" id="MobiDB-lite"/>
    </source>
</evidence>
<name>A0A1M5ZZB5_9RHOB</name>
<sequence>MDPDDSVRIGYLVHDLSDQAVGRRVAMFREGGATVALVGFVREGRRPPPCPDLPEGPLVLGTTRDARLIARAASVVLARLSTVHVLARRLMGAEVLVARNLEMLAIAVPVARRIGRKGGRSPRIVYECLDLHRLLTTRSVAGRALQSLERSLARHADLVLTSAPAFVVRHLGGLCAAPALVVENKVALRPGRPPAPPTPPTEPGPPFRIGWFGNLRCRRSFDLLADLARGMNGRVEVVLRGRPSPAVFPDFDARLAASPFMTFGGPYDGSRDLADLYGGVHFAWCIDFYEEGHNSAWLLPNRLYESGHHATIPIALAGTETGRFLDRNDVGLVLPDVEGDRLEAVFAGLSPERYGRLVADLTSAPRHLWTSSPDESAALVRAVSGRSGPDRPPKPRPRPGGPA</sequence>
<protein>
    <submittedName>
        <fullName evidence="2">Succinoglycan biosynthesis protein ExoL</fullName>
    </submittedName>
</protein>
<reference evidence="2 3" key="1">
    <citation type="submission" date="2016-11" db="EMBL/GenBank/DDBJ databases">
        <authorList>
            <person name="Jaros S."/>
            <person name="Januszkiewicz K."/>
            <person name="Wedrychowicz H."/>
        </authorList>
    </citation>
    <scope>NUCLEOTIDE SEQUENCE [LARGE SCALE GENOMIC DNA]</scope>
    <source>
        <strain evidence="2 3">DSM 100565</strain>
    </source>
</reference>
<evidence type="ECO:0000313" key="2">
    <source>
        <dbReference type="EMBL" id="SHI29389.1"/>
    </source>
</evidence>
<accession>A0A1M5ZZB5</accession>
<dbReference type="STRING" id="1447782.SAMN05444417_0082"/>
<proteinExistence type="predicted"/>
<dbReference type="Proteomes" id="UP000184292">
    <property type="component" value="Unassembled WGS sequence"/>
</dbReference>
<organism evidence="2 3">
    <name type="scientific">Wenxinia saemankumensis</name>
    <dbReference type="NCBI Taxonomy" id="1447782"/>
    <lineage>
        <taxon>Bacteria</taxon>
        <taxon>Pseudomonadati</taxon>
        <taxon>Pseudomonadota</taxon>
        <taxon>Alphaproteobacteria</taxon>
        <taxon>Rhodobacterales</taxon>
        <taxon>Roseobacteraceae</taxon>
        <taxon>Wenxinia</taxon>
    </lineage>
</organism>
<evidence type="ECO:0000313" key="3">
    <source>
        <dbReference type="Proteomes" id="UP000184292"/>
    </source>
</evidence>
<dbReference type="SUPFAM" id="SSF53756">
    <property type="entry name" value="UDP-Glycosyltransferase/glycogen phosphorylase"/>
    <property type="match status" value="1"/>
</dbReference>
<feature type="region of interest" description="Disordered" evidence="1">
    <location>
        <begin position="382"/>
        <end position="403"/>
    </location>
</feature>
<dbReference type="EMBL" id="FQYO01000001">
    <property type="protein sequence ID" value="SHI29389.1"/>
    <property type="molecule type" value="Genomic_DNA"/>
</dbReference>
<dbReference type="AlphaFoldDB" id="A0A1M5ZZB5"/>
<gene>
    <name evidence="2" type="ORF">SAMN05444417_0082</name>
</gene>